<evidence type="ECO:0000259" key="13">
    <source>
        <dbReference type="Pfam" id="PF07715"/>
    </source>
</evidence>
<evidence type="ECO:0000313" key="15">
    <source>
        <dbReference type="Proteomes" id="UP000184232"/>
    </source>
</evidence>
<keyword evidence="9 10" id="KW-0998">Cell outer membrane</keyword>
<dbReference type="InterPro" id="IPR012910">
    <property type="entry name" value="Plug_dom"/>
</dbReference>
<name>A0A1M6DHP1_9FLAO</name>
<dbReference type="Gene3D" id="2.40.170.20">
    <property type="entry name" value="TonB-dependent receptor, beta-barrel domain"/>
    <property type="match status" value="1"/>
</dbReference>
<proteinExistence type="inferred from homology"/>
<dbReference type="OrthoDB" id="9764669at2"/>
<keyword evidence="2 10" id="KW-0813">Transport</keyword>
<dbReference type="GO" id="GO:0009279">
    <property type="term" value="C:cell outer membrane"/>
    <property type="evidence" value="ECO:0007669"/>
    <property type="project" value="UniProtKB-SubCell"/>
</dbReference>
<keyword evidence="15" id="KW-1185">Reference proteome</keyword>
<evidence type="ECO:0000256" key="11">
    <source>
        <dbReference type="RuleBase" id="RU003357"/>
    </source>
</evidence>
<keyword evidence="3 10" id="KW-1134">Transmembrane beta strand</keyword>
<dbReference type="PROSITE" id="PS52016">
    <property type="entry name" value="TONB_DEPENDENT_REC_3"/>
    <property type="match status" value="1"/>
</dbReference>
<evidence type="ECO:0000256" key="8">
    <source>
        <dbReference type="ARBA" id="ARBA00023170"/>
    </source>
</evidence>
<gene>
    <name evidence="14" type="ORF">SAMN05444337_0651</name>
</gene>
<comment type="subcellular location">
    <subcellularLocation>
        <location evidence="1 10">Cell outer membrane</location>
        <topology evidence="1 10">Multi-pass membrane protein</topology>
    </subcellularLocation>
</comment>
<dbReference type="InterPro" id="IPR037066">
    <property type="entry name" value="Plug_dom_sf"/>
</dbReference>
<comment type="similarity">
    <text evidence="10 11">Belongs to the TonB-dependent receptor family.</text>
</comment>
<feature type="domain" description="TonB-dependent receptor plug" evidence="13">
    <location>
        <begin position="54"/>
        <end position="161"/>
    </location>
</feature>
<dbReference type="AlphaFoldDB" id="A0A1M6DHP1"/>
<reference evidence="14 15" key="1">
    <citation type="submission" date="2016-11" db="EMBL/GenBank/DDBJ databases">
        <authorList>
            <person name="Jaros S."/>
            <person name="Januszkiewicz K."/>
            <person name="Wedrychowicz H."/>
        </authorList>
    </citation>
    <scope>NUCLEOTIDE SEQUENCE [LARGE SCALE GENOMIC DNA]</scope>
    <source>
        <strain evidence="14 15">DSM 22807</strain>
    </source>
</reference>
<dbReference type="Pfam" id="PF00593">
    <property type="entry name" value="TonB_dep_Rec_b-barrel"/>
    <property type="match status" value="1"/>
</dbReference>
<evidence type="ECO:0000256" key="3">
    <source>
        <dbReference type="ARBA" id="ARBA00022452"/>
    </source>
</evidence>
<evidence type="ECO:0000256" key="5">
    <source>
        <dbReference type="ARBA" id="ARBA00022729"/>
    </source>
</evidence>
<keyword evidence="6 11" id="KW-0798">TonB box</keyword>
<evidence type="ECO:0000256" key="7">
    <source>
        <dbReference type="ARBA" id="ARBA00023136"/>
    </source>
</evidence>
<dbReference type="SUPFAM" id="SSF56935">
    <property type="entry name" value="Porins"/>
    <property type="match status" value="1"/>
</dbReference>
<feature type="domain" description="TonB-dependent receptor-like beta-barrel" evidence="12">
    <location>
        <begin position="251"/>
        <end position="716"/>
    </location>
</feature>
<keyword evidence="4 10" id="KW-0812">Transmembrane</keyword>
<keyword evidence="5" id="KW-0732">Signal</keyword>
<evidence type="ECO:0000256" key="2">
    <source>
        <dbReference type="ARBA" id="ARBA00022448"/>
    </source>
</evidence>
<keyword evidence="8 14" id="KW-0675">Receptor</keyword>
<dbReference type="PANTHER" id="PTHR30069:SF29">
    <property type="entry name" value="HEMOGLOBIN AND HEMOGLOBIN-HAPTOGLOBIN-BINDING PROTEIN 1-RELATED"/>
    <property type="match status" value="1"/>
</dbReference>
<dbReference type="GO" id="GO:0015344">
    <property type="term" value="F:siderophore uptake transmembrane transporter activity"/>
    <property type="evidence" value="ECO:0007669"/>
    <property type="project" value="TreeGrafter"/>
</dbReference>
<dbReference type="CDD" id="cd01347">
    <property type="entry name" value="ligand_gated_channel"/>
    <property type="match status" value="1"/>
</dbReference>
<accession>A0A1M6DHP1</accession>
<keyword evidence="7 10" id="KW-0472">Membrane</keyword>
<dbReference type="PROSITE" id="PS01156">
    <property type="entry name" value="TONB_DEPENDENT_REC_2"/>
    <property type="match status" value="1"/>
</dbReference>
<dbReference type="STRING" id="683124.SAMN05444337_0651"/>
<evidence type="ECO:0000256" key="10">
    <source>
        <dbReference type="PROSITE-ProRule" id="PRU01360"/>
    </source>
</evidence>
<dbReference type="Proteomes" id="UP000184232">
    <property type="component" value="Unassembled WGS sequence"/>
</dbReference>
<evidence type="ECO:0000256" key="6">
    <source>
        <dbReference type="ARBA" id="ARBA00023077"/>
    </source>
</evidence>
<evidence type="ECO:0000256" key="4">
    <source>
        <dbReference type="ARBA" id="ARBA00022692"/>
    </source>
</evidence>
<dbReference type="InterPro" id="IPR000531">
    <property type="entry name" value="Beta-barrel_TonB"/>
</dbReference>
<dbReference type="Pfam" id="PF07715">
    <property type="entry name" value="Plug"/>
    <property type="match status" value="1"/>
</dbReference>
<sequence length="743" mass="84427">MQFFNYLDLTKMKRIYTIILFVFSGIIYSQTEQDTIKVTTLDEVVVATKWKQKKEDLPYKIASISKEAIELQNPQTAADLLSVSGKVFIQKSQQGGGSPMIRGFATNRLLYTVDGVRMNTAIFRGGNIQNVISLDGFAMENVEVLFGPNSVIYGSDAIGGVMSFQTVKPKFSTNENTSVSGNVFSRFSSANDEKTGHFDVQLGWKKWASYTSISYNDFGDLRMGTHGPNEYLKTYYVVPNFDGSDEVLTNENALVQKPSAYTQYNVTQKVRFAPNENWDFQYGFHYSETSDYSRYDRHLRMRNGLPRYAEWNYGPQKWMMNALEISNFAKGNLYDEMTIRFAYQNFEESRISRNLNNVNREIRIEKVDAYSFNIDFNKKIGTKNKLFYGVEYVFDKVNSEGIDEDITSGVQVEGPARYPQADWQSIGIYLNDQYTITDKVLLSAGLRYNQYILNAEFDTTFYPFPFTEAKLNDGALTGSLGVVYKPSNSWVLSSNVSTAFRSPNVDDVGKVFDSEPGSVVVPNPNLKAEYAYNVDFNIAKVFGSNFKLDLSTYYTWLEDALVRRDYTLNGSSQIMYDGELSQVQAIQNAAKATVYGVQFGVEAKLSKDFVFSTDLNFQKGEEELDNGEKSPSRHAAPFFGVSRLTFTHEKLELQIYTQYSAKKDYEDLPEEERGKPEIYAIDGNGNPYSPGWYTLNLKTDYKFNKTFNVTAGLENITDQRYRPYSSGLVAPGRNFIVGVRAKF</sequence>
<protein>
    <submittedName>
        <fullName evidence="14">Hemoglobin/transferrin/lactoferrin receptor protein</fullName>
    </submittedName>
</protein>
<evidence type="ECO:0000256" key="9">
    <source>
        <dbReference type="ARBA" id="ARBA00023237"/>
    </source>
</evidence>
<evidence type="ECO:0000259" key="12">
    <source>
        <dbReference type="Pfam" id="PF00593"/>
    </source>
</evidence>
<dbReference type="GO" id="GO:0044718">
    <property type="term" value="P:siderophore transmembrane transport"/>
    <property type="evidence" value="ECO:0007669"/>
    <property type="project" value="TreeGrafter"/>
</dbReference>
<evidence type="ECO:0000256" key="1">
    <source>
        <dbReference type="ARBA" id="ARBA00004571"/>
    </source>
</evidence>
<organism evidence="14 15">
    <name type="scientific">Flavobacterium haoranii</name>
    <dbReference type="NCBI Taxonomy" id="683124"/>
    <lineage>
        <taxon>Bacteria</taxon>
        <taxon>Pseudomonadati</taxon>
        <taxon>Bacteroidota</taxon>
        <taxon>Flavobacteriia</taxon>
        <taxon>Flavobacteriales</taxon>
        <taxon>Flavobacteriaceae</taxon>
        <taxon>Flavobacterium</taxon>
    </lineage>
</organism>
<evidence type="ECO:0000313" key="14">
    <source>
        <dbReference type="EMBL" id="SHI72824.1"/>
    </source>
</evidence>
<dbReference type="PANTHER" id="PTHR30069">
    <property type="entry name" value="TONB-DEPENDENT OUTER MEMBRANE RECEPTOR"/>
    <property type="match status" value="1"/>
</dbReference>
<dbReference type="InterPro" id="IPR039426">
    <property type="entry name" value="TonB-dep_rcpt-like"/>
</dbReference>
<dbReference type="InterPro" id="IPR010917">
    <property type="entry name" value="TonB_rcpt_CS"/>
</dbReference>
<dbReference type="Gene3D" id="2.170.130.10">
    <property type="entry name" value="TonB-dependent receptor, plug domain"/>
    <property type="match status" value="1"/>
</dbReference>
<dbReference type="InterPro" id="IPR036942">
    <property type="entry name" value="Beta-barrel_TonB_sf"/>
</dbReference>
<dbReference type="EMBL" id="FQZH01000001">
    <property type="protein sequence ID" value="SHI72824.1"/>
    <property type="molecule type" value="Genomic_DNA"/>
</dbReference>